<reference evidence="4" key="1">
    <citation type="submission" date="2023-03" db="EMBL/GenBank/DDBJ databases">
        <title>Edaphobacter sp.</title>
        <authorList>
            <person name="Huber K.J."/>
            <person name="Papendorf J."/>
            <person name="Pilke C."/>
            <person name="Bunk B."/>
            <person name="Sproeer C."/>
            <person name="Pester M."/>
        </authorList>
    </citation>
    <scope>NUCLEOTIDE SEQUENCE</scope>
    <source>
        <strain evidence="4">DSM 110680</strain>
    </source>
</reference>
<organism evidence="4">
    <name type="scientific">Telmatobacter sp. DSM 110680</name>
    <dbReference type="NCBI Taxonomy" id="3036704"/>
    <lineage>
        <taxon>Bacteria</taxon>
        <taxon>Pseudomonadati</taxon>
        <taxon>Acidobacteriota</taxon>
        <taxon>Terriglobia</taxon>
        <taxon>Terriglobales</taxon>
        <taxon>Acidobacteriaceae</taxon>
        <taxon>Telmatobacter</taxon>
    </lineage>
</organism>
<evidence type="ECO:0000259" key="2">
    <source>
        <dbReference type="Pfam" id="PF23560"/>
    </source>
</evidence>
<dbReference type="InterPro" id="IPR057615">
    <property type="entry name" value="Ig_VWA7"/>
</dbReference>
<dbReference type="AlphaFoldDB" id="A0AAU7DLG5"/>
<proteinExistence type="predicted"/>
<feature type="chain" id="PRO_5043694576" description="CARDB domain-containing protein" evidence="1">
    <location>
        <begin position="32"/>
        <end position="408"/>
    </location>
</feature>
<evidence type="ECO:0000259" key="3">
    <source>
        <dbReference type="Pfam" id="PF23619"/>
    </source>
</evidence>
<sequence>MIQIGKVGSIRKSPFAAAAIFVFSAAVAAQAGNANTSRSFQPGACGPADPAYIHTANETGGVPLFLQRSEAGKSMQLMRESSRDNVSTVLWASAKLDGVTQKLEIPVDSTTERITFTFSVDTKGSKLVLRGPNGQAVGEGSLRTEDTELNCGRLITVAKPEPGQWHAELNGSGTYWLEVQAQSEIYFISAEFVKPGGRPGHEGMFRIQGQPLAGEPATLQASISAEEAKTTDFSFVSESGDVLQKLRMNAVGEDREFLEFSGDVDLPAVPFRLAVSGQDTKGMQFQRFFGPLFHAETVAVVPKLDFDELAPGSTYVAEFEIRNLGPARSFKVVVTDARRFATFGGTRELTIGAHQTSSFKVKLSVPSGTAKGVGDDLVVVASSTSGTATANSAVVRLTVADNAPQQPH</sequence>
<evidence type="ECO:0000313" key="4">
    <source>
        <dbReference type="EMBL" id="XBH18623.1"/>
    </source>
</evidence>
<protein>
    <recommendedName>
        <fullName evidence="5">CARDB domain-containing protein</fullName>
    </recommendedName>
</protein>
<dbReference type="PANTHER" id="PTHR14905:SF7">
    <property type="entry name" value="VON WILLEBRAND FACTOR A DOMAIN-CONTAINING PROTEIN 7"/>
    <property type="match status" value="1"/>
</dbReference>
<dbReference type="PANTHER" id="PTHR14905">
    <property type="entry name" value="NG37"/>
    <property type="match status" value="1"/>
</dbReference>
<evidence type="ECO:0008006" key="5">
    <source>
        <dbReference type="Google" id="ProtNLM"/>
    </source>
</evidence>
<keyword evidence="1" id="KW-0732">Signal</keyword>
<name>A0AAU7DLG5_9BACT</name>
<dbReference type="Pfam" id="PF23560">
    <property type="entry name" value="GBD_Hemicentin"/>
    <property type="match status" value="1"/>
</dbReference>
<feature type="domain" description="VWA7 Ig-like" evidence="3">
    <location>
        <begin position="307"/>
        <end position="400"/>
    </location>
</feature>
<feature type="domain" description="Hemicentin/VWA7 galactose-binding" evidence="2">
    <location>
        <begin position="95"/>
        <end position="184"/>
    </location>
</feature>
<dbReference type="RefSeq" id="WP_348263849.1">
    <property type="nucleotide sequence ID" value="NZ_CP121196.1"/>
</dbReference>
<accession>A0AAU7DLG5</accession>
<dbReference type="EMBL" id="CP121196">
    <property type="protein sequence ID" value="XBH18623.1"/>
    <property type="molecule type" value="Genomic_DNA"/>
</dbReference>
<feature type="signal peptide" evidence="1">
    <location>
        <begin position="1"/>
        <end position="31"/>
    </location>
</feature>
<gene>
    <name evidence="4" type="ORF">P8935_04630</name>
</gene>
<dbReference type="InterPro" id="IPR052577">
    <property type="entry name" value="VWA7"/>
</dbReference>
<dbReference type="InterPro" id="IPR056475">
    <property type="entry name" value="GBD_Hemicentin/VWA7"/>
</dbReference>
<dbReference type="Pfam" id="PF23619">
    <property type="entry name" value="Ig_VWA7"/>
    <property type="match status" value="1"/>
</dbReference>
<evidence type="ECO:0000256" key="1">
    <source>
        <dbReference type="SAM" id="SignalP"/>
    </source>
</evidence>